<protein>
    <submittedName>
        <fullName evidence="1">Uncharacterized protein</fullName>
    </submittedName>
</protein>
<proteinExistence type="predicted"/>
<organism evidence="1 2">
    <name type="scientific">Streptosporangium algeriense</name>
    <dbReference type="NCBI Taxonomy" id="1682748"/>
    <lineage>
        <taxon>Bacteria</taxon>
        <taxon>Bacillati</taxon>
        <taxon>Actinomycetota</taxon>
        <taxon>Actinomycetes</taxon>
        <taxon>Streptosporangiales</taxon>
        <taxon>Streptosporangiaceae</taxon>
        <taxon>Streptosporangium</taxon>
    </lineage>
</organism>
<comment type="caution">
    <text evidence="1">The sequence shown here is derived from an EMBL/GenBank/DDBJ whole genome shotgun (WGS) entry which is preliminary data.</text>
</comment>
<reference evidence="2" key="1">
    <citation type="journal article" date="2019" name="Int. J. Syst. Evol. Microbiol.">
        <title>The Global Catalogue of Microorganisms (GCM) 10K type strain sequencing project: providing services to taxonomists for standard genome sequencing and annotation.</title>
        <authorList>
            <consortium name="The Broad Institute Genomics Platform"/>
            <consortium name="The Broad Institute Genome Sequencing Center for Infectious Disease"/>
            <person name="Wu L."/>
            <person name="Ma J."/>
        </authorList>
    </citation>
    <scope>NUCLEOTIDE SEQUENCE [LARGE SCALE GENOMIC DNA]</scope>
    <source>
        <strain evidence="2">CCUG 62974</strain>
    </source>
</reference>
<accession>A0ABW3E5Z2</accession>
<sequence length="44" mass="4823">MFTDADRAGHLLRQVGIVVGDRLTALGAMCAGEIVVRLRRRGDR</sequence>
<dbReference type="EMBL" id="JBHTHX010002358">
    <property type="protein sequence ID" value="MFD0890318.1"/>
    <property type="molecule type" value="Genomic_DNA"/>
</dbReference>
<name>A0ABW3E5Z2_9ACTN</name>
<evidence type="ECO:0000313" key="1">
    <source>
        <dbReference type="EMBL" id="MFD0890318.1"/>
    </source>
</evidence>
<dbReference type="Proteomes" id="UP001597024">
    <property type="component" value="Unassembled WGS sequence"/>
</dbReference>
<evidence type="ECO:0000313" key="2">
    <source>
        <dbReference type="Proteomes" id="UP001597024"/>
    </source>
</evidence>
<keyword evidence="2" id="KW-1185">Reference proteome</keyword>
<gene>
    <name evidence="1" type="ORF">ACFQ08_37740</name>
</gene>